<dbReference type="AlphaFoldDB" id="A0A0E9T5Q0"/>
<dbReference type="EMBL" id="GBXM01059603">
    <property type="protein sequence ID" value="JAH48974.1"/>
    <property type="molecule type" value="Transcribed_RNA"/>
</dbReference>
<organism evidence="1">
    <name type="scientific">Anguilla anguilla</name>
    <name type="common">European freshwater eel</name>
    <name type="synonym">Muraena anguilla</name>
    <dbReference type="NCBI Taxonomy" id="7936"/>
    <lineage>
        <taxon>Eukaryota</taxon>
        <taxon>Metazoa</taxon>
        <taxon>Chordata</taxon>
        <taxon>Craniata</taxon>
        <taxon>Vertebrata</taxon>
        <taxon>Euteleostomi</taxon>
        <taxon>Actinopterygii</taxon>
        <taxon>Neopterygii</taxon>
        <taxon>Teleostei</taxon>
        <taxon>Anguilliformes</taxon>
        <taxon>Anguillidae</taxon>
        <taxon>Anguilla</taxon>
    </lineage>
</organism>
<protein>
    <submittedName>
        <fullName evidence="1">Uncharacterized protein</fullName>
    </submittedName>
</protein>
<accession>A0A0E9T5Q0</accession>
<reference evidence="1" key="2">
    <citation type="journal article" date="2015" name="Fish Shellfish Immunol.">
        <title>Early steps in the European eel (Anguilla anguilla)-Vibrio vulnificus interaction in the gills: Role of the RtxA13 toxin.</title>
        <authorList>
            <person name="Callol A."/>
            <person name="Pajuelo D."/>
            <person name="Ebbesson L."/>
            <person name="Teles M."/>
            <person name="MacKenzie S."/>
            <person name="Amaro C."/>
        </authorList>
    </citation>
    <scope>NUCLEOTIDE SEQUENCE</scope>
</reference>
<sequence>MLIRTTTPAPFILTIISNRRNPKS</sequence>
<name>A0A0E9T5Q0_ANGAN</name>
<evidence type="ECO:0000313" key="1">
    <source>
        <dbReference type="EMBL" id="JAH48974.1"/>
    </source>
</evidence>
<reference evidence="1" key="1">
    <citation type="submission" date="2014-11" db="EMBL/GenBank/DDBJ databases">
        <authorList>
            <person name="Amaro Gonzalez C."/>
        </authorList>
    </citation>
    <scope>NUCLEOTIDE SEQUENCE</scope>
</reference>
<proteinExistence type="predicted"/>